<feature type="compositionally biased region" description="Acidic residues" evidence="1">
    <location>
        <begin position="1"/>
        <end position="12"/>
    </location>
</feature>
<dbReference type="EMBL" id="JAFJMO010000004">
    <property type="protein sequence ID" value="KAJ8279837.1"/>
    <property type="molecule type" value="Genomic_DNA"/>
</dbReference>
<evidence type="ECO:0000256" key="1">
    <source>
        <dbReference type="SAM" id="MobiDB-lite"/>
    </source>
</evidence>
<dbReference type="AlphaFoldDB" id="A0A9Q1DSY9"/>
<evidence type="ECO:0000313" key="3">
    <source>
        <dbReference type="Proteomes" id="UP001152803"/>
    </source>
</evidence>
<feature type="compositionally biased region" description="Acidic residues" evidence="1">
    <location>
        <begin position="171"/>
        <end position="180"/>
    </location>
</feature>
<feature type="compositionally biased region" description="Acidic residues" evidence="1">
    <location>
        <begin position="53"/>
        <end position="71"/>
    </location>
</feature>
<keyword evidence="3" id="KW-1185">Reference proteome</keyword>
<gene>
    <name evidence="2" type="ORF">COCON_G00069030</name>
</gene>
<feature type="region of interest" description="Disordered" evidence="1">
    <location>
        <begin position="171"/>
        <end position="246"/>
    </location>
</feature>
<dbReference type="GO" id="GO:0003723">
    <property type="term" value="F:RNA binding"/>
    <property type="evidence" value="ECO:0007669"/>
    <property type="project" value="TreeGrafter"/>
</dbReference>
<sequence>MASSVQDDEFDEYDKPGAERSRRRRGDDDLDSDLEGDLLEEDWLTARKNTSDASDEELNDDLLQSDEEDENVSGQGGSLSLNATAGLSASFHLNEEPLEDPEYTEAHEGLEEEGYEGVDGAGGYTDEGYGGHYGDQDGGLVEDQAEYAGEQAEDEVYQDEVLDIGIDDPLDDEFQVDEYSTDYSTEQLPVQEEQEEPEIEEPADSSQIMEAEEMENETEQEEDLKEESDEEDDEDEESGRLRFKTERKDVTVVRLSDAASKRRNIPETLELSEEAKAHLLEFEEKERQRRQGRFGGRGRGRGGRGGRGGFPGFGMTDFRCDGGGRGGRMNMQRPPLMPLQWACR</sequence>
<comment type="caution">
    <text evidence="2">The sequence shown here is derived from an EMBL/GenBank/DDBJ whole genome shotgun (WGS) entry which is preliminary data.</text>
</comment>
<dbReference type="PANTHER" id="PTHR22014">
    <property type="entry name" value="RNA-BINDING PROTEIN 33"/>
    <property type="match status" value="1"/>
</dbReference>
<reference evidence="2" key="1">
    <citation type="journal article" date="2023" name="Science">
        <title>Genome structures resolve the early diversification of teleost fishes.</title>
        <authorList>
            <person name="Parey E."/>
            <person name="Louis A."/>
            <person name="Montfort J."/>
            <person name="Bouchez O."/>
            <person name="Roques C."/>
            <person name="Iampietro C."/>
            <person name="Lluch J."/>
            <person name="Castinel A."/>
            <person name="Donnadieu C."/>
            <person name="Desvignes T."/>
            <person name="Floi Bucao C."/>
            <person name="Jouanno E."/>
            <person name="Wen M."/>
            <person name="Mejri S."/>
            <person name="Dirks R."/>
            <person name="Jansen H."/>
            <person name="Henkel C."/>
            <person name="Chen W.J."/>
            <person name="Zahm M."/>
            <person name="Cabau C."/>
            <person name="Klopp C."/>
            <person name="Thompson A.W."/>
            <person name="Robinson-Rechavi M."/>
            <person name="Braasch I."/>
            <person name="Lecointre G."/>
            <person name="Bobe J."/>
            <person name="Postlethwait J.H."/>
            <person name="Berthelot C."/>
            <person name="Roest Crollius H."/>
            <person name="Guiguen Y."/>
        </authorList>
    </citation>
    <scope>NUCLEOTIDE SEQUENCE</scope>
    <source>
        <strain evidence="2">Concon-B</strain>
    </source>
</reference>
<evidence type="ECO:0000313" key="2">
    <source>
        <dbReference type="EMBL" id="KAJ8279837.1"/>
    </source>
</evidence>
<feature type="region of interest" description="Disordered" evidence="1">
    <location>
        <begin position="282"/>
        <end position="344"/>
    </location>
</feature>
<dbReference type="Proteomes" id="UP001152803">
    <property type="component" value="Unassembled WGS sequence"/>
</dbReference>
<feature type="compositionally biased region" description="Acidic residues" evidence="1">
    <location>
        <begin position="28"/>
        <end position="43"/>
    </location>
</feature>
<feature type="compositionally biased region" description="Acidic residues" evidence="1">
    <location>
        <begin position="192"/>
        <end position="203"/>
    </location>
</feature>
<feature type="region of interest" description="Disordered" evidence="1">
    <location>
        <begin position="1"/>
        <end position="143"/>
    </location>
</feature>
<dbReference type="InterPro" id="IPR039878">
    <property type="entry name" value="RBM33"/>
</dbReference>
<dbReference type="OrthoDB" id="5990677at2759"/>
<protein>
    <submittedName>
        <fullName evidence="2">Uncharacterized protein</fullName>
    </submittedName>
</protein>
<feature type="compositionally biased region" description="Gly residues" evidence="1">
    <location>
        <begin position="117"/>
        <end position="137"/>
    </location>
</feature>
<proteinExistence type="predicted"/>
<organism evidence="2 3">
    <name type="scientific">Conger conger</name>
    <name type="common">Conger eel</name>
    <name type="synonym">Muraena conger</name>
    <dbReference type="NCBI Taxonomy" id="82655"/>
    <lineage>
        <taxon>Eukaryota</taxon>
        <taxon>Metazoa</taxon>
        <taxon>Chordata</taxon>
        <taxon>Craniata</taxon>
        <taxon>Vertebrata</taxon>
        <taxon>Euteleostomi</taxon>
        <taxon>Actinopterygii</taxon>
        <taxon>Neopterygii</taxon>
        <taxon>Teleostei</taxon>
        <taxon>Anguilliformes</taxon>
        <taxon>Congridae</taxon>
        <taxon>Conger</taxon>
    </lineage>
</organism>
<accession>A0A9Q1DSY9</accession>
<dbReference type="PANTHER" id="PTHR22014:SF2">
    <property type="entry name" value="RNA-BINDING PROTEIN 33"/>
    <property type="match status" value="1"/>
</dbReference>
<name>A0A9Q1DSY9_CONCO</name>
<feature type="compositionally biased region" description="Basic residues" evidence="1">
    <location>
        <begin position="290"/>
        <end position="304"/>
    </location>
</feature>
<feature type="compositionally biased region" description="Polar residues" evidence="1">
    <location>
        <begin position="78"/>
        <end position="87"/>
    </location>
</feature>
<feature type="compositionally biased region" description="Acidic residues" evidence="1">
    <location>
        <begin position="210"/>
        <end position="237"/>
    </location>
</feature>